<evidence type="ECO:0000313" key="1">
    <source>
        <dbReference type="Proteomes" id="UP000036681"/>
    </source>
</evidence>
<sequence length="85" mass="9596">MNVAVSDIRYYAVRKDWFGPRSAAFFPKASGGVYSTTLTCRDAYWIVALCSLLLHPSPLRSHQLREEIAQDIVMGTLCSYSHLDK</sequence>
<evidence type="ECO:0000313" key="2">
    <source>
        <dbReference type="WBParaSite" id="ALUE_0000553401-mRNA-1"/>
    </source>
</evidence>
<accession>A0A0M3HSQ1</accession>
<organism evidence="1 2">
    <name type="scientific">Ascaris lumbricoides</name>
    <name type="common">Giant roundworm</name>
    <dbReference type="NCBI Taxonomy" id="6252"/>
    <lineage>
        <taxon>Eukaryota</taxon>
        <taxon>Metazoa</taxon>
        <taxon>Ecdysozoa</taxon>
        <taxon>Nematoda</taxon>
        <taxon>Chromadorea</taxon>
        <taxon>Rhabditida</taxon>
        <taxon>Spirurina</taxon>
        <taxon>Ascaridomorpha</taxon>
        <taxon>Ascaridoidea</taxon>
        <taxon>Ascarididae</taxon>
        <taxon>Ascaris</taxon>
    </lineage>
</organism>
<name>A0A0M3HSQ1_ASCLU</name>
<dbReference type="Proteomes" id="UP000036681">
    <property type="component" value="Unplaced"/>
</dbReference>
<reference evidence="2" key="1">
    <citation type="submission" date="2017-02" db="UniProtKB">
        <authorList>
            <consortium name="WormBaseParasite"/>
        </authorList>
    </citation>
    <scope>IDENTIFICATION</scope>
</reference>
<dbReference type="WBParaSite" id="ALUE_0000553401-mRNA-1">
    <property type="protein sequence ID" value="ALUE_0000553401-mRNA-1"/>
    <property type="gene ID" value="ALUE_0000553401"/>
</dbReference>
<dbReference type="AlphaFoldDB" id="A0A0M3HSQ1"/>
<keyword evidence="1" id="KW-1185">Reference proteome</keyword>
<proteinExistence type="predicted"/>
<protein>
    <submittedName>
        <fullName evidence="2">Phosphorylase b kinase regulatory subunit</fullName>
    </submittedName>
</protein>